<dbReference type="KEGG" id="lenr:94167507"/>
<accession>A0A836K9R7</accession>
<keyword evidence="3" id="KW-1185">Reference proteome</keyword>
<gene>
    <name evidence="2" type="ORF">CUR178_00206</name>
</gene>
<name>A0A836K9R7_LEIEN</name>
<dbReference type="RefSeq" id="XP_067688100.1">
    <property type="nucleotide sequence ID" value="XM_067831997.1"/>
</dbReference>
<evidence type="ECO:0000256" key="1">
    <source>
        <dbReference type="SAM" id="Coils"/>
    </source>
</evidence>
<evidence type="ECO:0000313" key="2">
    <source>
        <dbReference type="EMBL" id="KAG5465501.1"/>
    </source>
</evidence>
<dbReference type="AlphaFoldDB" id="A0A836K9R7"/>
<sequence>MYPVLPRWSEGGGGGSSAAPSVERVALAAAPPYAQNRGATANDGYAITPTLAHAAPPSVQATKTSRSGRLFVNHNAPLPLQPGSSATVYSTSTFIPGAGALPGCSIHPHVGDFMQPIRSADRADDHIGVIAAAFAEGHLAAALPHPSGLSRPAHGFDRRGLARGSTVQALVYAPRGSRSPPSLGIEGVQTGEEVILDVRPARVRSSTSSTPNGSHDATQLLQLRRQLEKATADLKAMTSANRRQRQEHQQQRAEWLVILNECEARLCNVQSSQASREQLMRDELIYVIKQLLGEIKAQGAKEHAVEQAHANSKVDWDTERSALLRELEAASVALGTQLSSNNLAHAHKEEADRLRSELEALQRSAADQQRSLEEKLIQTQSALQSTESELKQCRQERDQHNYLVAQCRLFIQHVCQPGFSVVNGPSLEPVVKNRPEPTGFVLVPLAVLLHGYALLPEGDRQALINHYDARAKSLK</sequence>
<feature type="coiled-coil region" evidence="1">
    <location>
        <begin position="344"/>
        <end position="396"/>
    </location>
</feature>
<keyword evidence="1" id="KW-0175">Coiled coil</keyword>
<dbReference type="EMBL" id="JAFHKP010000036">
    <property type="protein sequence ID" value="KAG5465501.1"/>
    <property type="molecule type" value="Genomic_DNA"/>
</dbReference>
<dbReference type="Proteomes" id="UP000674179">
    <property type="component" value="Chromosome 36"/>
</dbReference>
<proteinExistence type="predicted"/>
<comment type="caution">
    <text evidence="2">The sequence shown here is derived from an EMBL/GenBank/DDBJ whole genome shotgun (WGS) entry which is preliminary data.</text>
</comment>
<protein>
    <submittedName>
        <fullName evidence="2">Uncharacterized protein</fullName>
    </submittedName>
</protein>
<feature type="coiled-coil region" evidence="1">
    <location>
        <begin position="220"/>
        <end position="254"/>
    </location>
</feature>
<organism evidence="2 3">
    <name type="scientific">Leishmania enriettii</name>
    <dbReference type="NCBI Taxonomy" id="5663"/>
    <lineage>
        <taxon>Eukaryota</taxon>
        <taxon>Discoba</taxon>
        <taxon>Euglenozoa</taxon>
        <taxon>Kinetoplastea</taxon>
        <taxon>Metakinetoplastina</taxon>
        <taxon>Trypanosomatida</taxon>
        <taxon>Trypanosomatidae</taxon>
        <taxon>Leishmaniinae</taxon>
        <taxon>Leishmania</taxon>
    </lineage>
</organism>
<reference evidence="2 3" key="1">
    <citation type="submission" date="2021-02" db="EMBL/GenBank/DDBJ databases">
        <title>Leishmania (Mundinia) enrietti genome sequencing and assembly.</title>
        <authorList>
            <person name="Almutairi H."/>
            <person name="Gatherer D."/>
        </authorList>
    </citation>
    <scope>NUCLEOTIDE SEQUENCE [LARGE SCALE GENOMIC DNA]</scope>
    <source>
        <strain evidence="2">CUR178</strain>
    </source>
</reference>
<evidence type="ECO:0000313" key="3">
    <source>
        <dbReference type="Proteomes" id="UP000674179"/>
    </source>
</evidence>
<dbReference type="GeneID" id="94167507"/>
<dbReference type="OrthoDB" id="263686at2759"/>